<dbReference type="EMBL" id="MU849978">
    <property type="protein sequence ID" value="KAK2631377.1"/>
    <property type="molecule type" value="Genomic_DNA"/>
</dbReference>
<dbReference type="PANTHER" id="PTHR31623:SF108">
    <property type="entry name" value="BAHD ACYLTRANSFERASE"/>
    <property type="match status" value="1"/>
</dbReference>
<dbReference type="Proteomes" id="UP000030711">
    <property type="component" value="Unassembled WGS sequence"/>
</dbReference>
<accession>A0AAD9T8Z8</accession>
<dbReference type="GO" id="GO:0016746">
    <property type="term" value="F:acyltransferase activity"/>
    <property type="evidence" value="ECO:0007669"/>
    <property type="project" value="UniProtKB-KW"/>
</dbReference>
<dbReference type="Gene3D" id="3.30.559.10">
    <property type="entry name" value="Chloramphenicol acetyltransferase-like domain"/>
    <property type="match status" value="2"/>
</dbReference>
<sequence length="363" mass="40877">MLVEVTSREAVKSSSPTPHHLKTFNLLTKKKKTFNLCLLDQMTPTYYTPMVFYPVHKPRGLSLTIECISSTRKKSLSEALARFYPLAGRLDRSNLRIDCNDVGILYFLEKPEIGLLDEFLSLRGLSTTPEEESVLLGIQVNVFLCRRVVIGTSSSHKIMDGTTKSAFLRTWAAIAAGSPDRAMRAECIAASTLFLGSKVMPPNARMWIGTPFVKPGRSSPRRFLFDSKALSTLKDLAREEKPQVAHSVNLRRRTKPSLPEHAVGNIDWKAFAVHDSLEAEAELPHLVERLRRSIAEIDGDLTKKIWGETALVGVLKWLGEVKEIYERVKHDCYTFVSWCNMGFNDVDFGWGRASMGKSWESWG</sequence>
<keyword evidence="2" id="KW-0808">Transferase</keyword>
<evidence type="ECO:0000256" key="1">
    <source>
        <dbReference type="ARBA" id="ARBA00009861"/>
    </source>
</evidence>
<evidence type="ECO:0000313" key="5">
    <source>
        <dbReference type="Proteomes" id="UP000030711"/>
    </source>
</evidence>
<dbReference type="Pfam" id="PF02458">
    <property type="entry name" value="Transferase"/>
    <property type="match status" value="2"/>
</dbReference>
<organism evidence="4 5">
    <name type="scientific">Eucalyptus grandis</name>
    <name type="common">Flooded gum</name>
    <dbReference type="NCBI Taxonomy" id="71139"/>
    <lineage>
        <taxon>Eukaryota</taxon>
        <taxon>Viridiplantae</taxon>
        <taxon>Streptophyta</taxon>
        <taxon>Embryophyta</taxon>
        <taxon>Tracheophyta</taxon>
        <taxon>Spermatophyta</taxon>
        <taxon>Magnoliopsida</taxon>
        <taxon>eudicotyledons</taxon>
        <taxon>Gunneridae</taxon>
        <taxon>Pentapetalae</taxon>
        <taxon>rosids</taxon>
        <taxon>malvids</taxon>
        <taxon>Myrtales</taxon>
        <taxon>Myrtaceae</taxon>
        <taxon>Myrtoideae</taxon>
        <taxon>Eucalypteae</taxon>
        <taxon>Eucalyptus</taxon>
    </lineage>
</organism>
<comment type="caution">
    <text evidence="4">The sequence shown here is derived from an EMBL/GenBank/DDBJ whole genome shotgun (WGS) entry which is preliminary data.</text>
</comment>
<dbReference type="AlphaFoldDB" id="A0AAD9T8Z8"/>
<name>A0AAD9T8Z8_EUCGR</name>
<dbReference type="PANTHER" id="PTHR31623">
    <property type="entry name" value="F21J9.9"/>
    <property type="match status" value="1"/>
</dbReference>
<dbReference type="InterPro" id="IPR023213">
    <property type="entry name" value="CAT-like_dom_sf"/>
</dbReference>
<evidence type="ECO:0000313" key="4">
    <source>
        <dbReference type="EMBL" id="KAK2631377.1"/>
    </source>
</evidence>
<gene>
    <name evidence="4" type="ORF">EUGRSUZ_L02998</name>
</gene>
<protein>
    <submittedName>
        <fullName evidence="4">Uncharacterized protein</fullName>
    </submittedName>
</protein>
<reference evidence="4 5" key="1">
    <citation type="journal article" date="2014" name="Nature">
        <title>The genome of Eucalyptus grandis.</title>
        <authorList>
            <person name="Myburg A.A."/>
            <person name="Grattapaglia D."/>
            <person name="Tuskan G.A."/>
            <person name="Hellsten U."/>
            <person name="Hayes R.D."/>
            <person name="Grimwood J."/>
            <person name="Jenkins J."/>
            <person name="Lindquist E."/>
            <person name="Tice H."/>
            <person name="Bauer D."/>
            <person name="Goodstein D.M."/>
            <person name="Dubchak I."/>
            <person name="Poliakov A."/>
            <person name="Mizrachi E."/>
            <person name="Kullan A.R."/>
            <person name="Hussey S.G."/>
            <person name="Pinard D."/>
            <person name="van der Merwe K."/>
            <person name="Singh P."/>
            <person name="van Jaarsveld I."/>
            <person name="Silva-Junior O.B."/>
            <person name="Togawa R.C."/>
            <person name="Pappas M.R."/>
            <person name="Faria D.A."/>
            <person name="Sansaloni C.P."/>
            <person name="Petroli C.D."/>
            <person name="Yang X."/>
            <person name="Ranjan P."/>
            <person name="Tschaplinski T.J."/>
            <person name="Ye C.Y."/>
            <person name="Li T."/>
            <person name="Sterck L."/>
            <person name="Vanneste K."/>
            <person name="Murat F."/>
            <person name="Soler M."/>
            <person name="Clemente H.S."/>
            <person name="Saidi N."/>
            <person name="Cassan-Wang H."/>
            <person name="Dunand C."/>
            <person name="Hefer C.A."/>
            <person name="Bornberg-Bauer E."/>
            <person name="Kersting A.R."/>
            <person name="Vining K."/>
            <person name="Amarasinghe V."/>
            <person name="Ranik M."/>
            <person name="Naithani S."/>
            <person name="Elser J."/>
            <person name="Boyd A.E."/>
            <person name="Liston A."/>
            <person name="Spatafora J.W."/>
            <person name="Dharmwardhana P."/>
            <person name="Raja R."/>
            <person name="Sullivan C."/>
            <person name="Romanel E."/>
            <person name="Alves-Ferreira M."/>
            <person name="Kulheim C."/>
            <person name="Foley W."/>
            <person name="Carocha V."/>
            <person name="Paiva J."/>
            <person name="Kudrna D."/>
            <person name="Brommonschenkel S.H."/>
            <person name="Pasquali G."/>
            <person name="Byrne M."/>
            <person name="Rigault P."/>
            <person name="Tibbits J."/>
            <person name="Spokevicius A."/>
            <person name="Jones R.C."/>
            <person name="Steane D.A."/>
            <person name="Vaillancourt R.E."/>
            <person name="Potts B.M."/>
            <person name="Joubert F."/>
            <person name="Barry K."/>
            <person name="Pappas G.J."/>
            <person name="Strauss S.H."/>
            <person name="Jaiswal P."/>
            <person name="Grima-Pettenati J."/>
            <person name="Salse J."/>
            <person name="Van de Peer Y."/>
            <person name="Rokhsar D.S."/>
            <person name="Schmutz J."/>
        </authorList>
    </citation>
    <scope>NUCLEOTIDE SEQUENCE [LARGE SCALE GENOMIC DNA]</scope>
    <source>
        <strain evidence="5">cv. BRASUZ1</strain>
        <tissue evidence="4">Leaf extractions</tissue>
    </source>
</reference>
<evidence type="ECO:0000256" key="3">
    <source>
        <dbReference type="ARBA" id="ARBA00023315"/>
    </source>
</evidence>
<proteinExistence type="inferred from homology"/>
<comment type="similarity">
    <text evidence="1">Belongs to the plant acyltransferase family.</text>
</comment>
<evidence type="ECO:0000256" key="2">
    <source>
        <dbReference type="ARBA" id="ARBA00022679"/>
    </source>
</evidence>
<keyword evidence="3" id="KW-0012">Acyltransferase</keyword>
<keyword evidence="5" id="KW-1185">Reference proteome</keyword>